<comment type="caution">
    <text evidence="2">The sequence shown here is derived from an EMBL/GenBank/DDBJ whole genome shotgun (WGS) entry which is preliminary data.</text>
</comment>
<feature type="region of interest" description="Disordered" evidence="1">
    <location>
        <begin position="227"/>
        <end position="247"/>
    </location>
</feature>
<feature type="compositionally biased region" description="Low complexity" evidence="1">
    <location>
        <begin position="227"/>
        <end position="240"/>
    </location>
</feature>
<sequence length="286" mass="31144">MGSRRRVKESKSYTLPSSPSHSSSSSEFEFTISISPRNNKALCPADELFYKGQLLPLHLSQRISMVRTLLLSSPSTAARHSSGSSSTDSFTSDLPSSSSSSSSSSRPSSSSITDQDDVHDHLTLTRTPHLKKPPHKYFSVFHSPVKRISVTAREVIRKYFNKVKNLSHHKPPPSDTPTPSLFSLLRPTKQPKSSATKHSHTPVTALSLSHSFSGNLRYPRKTRTCVSSCPSSIPSSPNHSGVLSQTPSSLYPGDASSIEELQSAIQGAIAHCKNSFIHNKTTLASY</sequence>
<keyword evidence="3" id="KW-1185">Reference proteome</keyword>
<gene>
    <name evidence="2" type="ORF">VNO78_07501</name>
</gene>
<evidence type="ECO:0000256" key="1">
    <source>
        <dbReference type="SAM" id="MobiDB-lite"/>
    </source>
</evidence>
<dbReference type="PANTHER" id="PTHR33312">
    <property type="entry name" value="MEMBRANE-ASSOCIATED KINASE REGULATOR 4-RELATED"/>
    <property type="match status" value="1"/>
</dbReference>
<dbReference type="PANTHER" id="PTHR33312:SF8">
    <property type="entry name" value="MEMBRANE-ASSOCIATED KINASE REGULATOR 1-RELATED"/>
    <property type="match status" value="1"/>
</dbReference>
<dbReference type="InterPro" id="IPR039620">
    <property type="entry name" value="BKI1/MAKR1/3/4"/>
</dbReference>
<feature type="region of interest" description="Disordered" evidence="1">
    <location>
        <begin position="165"/>
        <end position="203"/>
    </location>
</feature>
<dbReference type="GO" id="GO:0019210">
    <property type="term" value="F:kinase inhibitor activity"/>
    <property type="evidence" value="ECO:0007669"/>
    <property type="project" value="InterPro"/>
</dbReference>
<dbReference type="GO" id="GO:0005886">
    <property type="term" value="C:plasma membrane"/>
    <property type="evidence" value="ECO:0007669"/>
    <property type="project" value="InterPro"/>
</dbReference>
<feature type="compositionally biased region" description="Low complexity" evidence="1">
    <location>
        <begin position="76"/>
        <end position="111"/>
    </location>
</feature>
<organism evidence="2 3">
    <name type="scientific">Psophocarpus tetragonolobus</name>
    <name type="common">Winged bean</name>
    <name type="synonym">Dolichos tetragonolobus</name>
    <dbReference type="NCBI Taxonomy" id="3891"/>
    <lineage>
        <taxon>Eukaryota</taxon>
        <taxon>Viridiplantae</taxon>
        <taxon>Streptophyta</taxon>
        <taxon>Embryophyta</taxon>
        <taxon>Tracheophyta</taxon>
        <taxon>Spermatophyta</taxon>
        <taxon>Magnoliopsida</taxon>
        <taxon>eudicotyledons</taxon>
        <taxon>Gunneridae</taxon>
        <taxon>Pentapetalae</taxon>
        <taxon>rosids</taxon>
        <taxon>fabids</taxon>
        <taxon>Fabales</taxon>
        <taxon>Fabaceae</taxon>
        <taxon>Papilionoideae</taxon>
        <taxon>50 kb inversion clade</taxon>
        <taxon>NPAAA clade</taxon>
        <taxon>indigoferoid/millettioid clade</taxon>
        <taxon>Phaseoleae</taxon>
        <taxon>Psophocarpus</taxon>
    </lineage>
</organism>
<evidence type="ECO:0008006" key="4">
    <source>
        <dbReference type="Google" id="ProtNLM"/>
    </source>
</evidence>
<accession>A0AAN9ST63</accession>
<protein>
    <recommendedName>
        <fullName evidence="4">Membrane-associated kinase regulator 1</fullName>
    </recommendedName>
</protein>
<reference evidence="2 3" key="1">
    <citation type="submission" date="2024-01" db="EMBL/GenBank/DDBJ databases">
        <title>The genomes of 5 underutilized Papilionoideae crops provide insights into root nodulation and disease resistanc.</title>
        <authorList>
            <person name="Jiang F."/>
        </authorList>
    </citation>
    <scope>NUCLEOTIDE SEQUENCE [LARGE SCALE GENOMIC DNA]</scope>
    <source>
        <strain evidence="2">DUOXIRENSHENG_FW03</strain>
        <tissue evidence="2">Leaves</tissue>
    </source>
</reference>
<dbReference type="Proteomes" id="UP001386955">
    <property type="component" value="Unassembled WGS sequence"/>
</dbReference>
<proteinExistence type="predicted"/>
<dbReference type="AlphaFoldDB" id="A0AAN9ST63"/>
<evidence type="ECO:0000313" key="2">
    <source>
        <dbReference type="EMBL" id="KAK7405889.1"/>
    </source>
</evidence>
<feature type="compositionally biased region" description="Low complexity" evidence="1">
    <location>
        <begin position="12"/>
        <end position="29"/>
    </location>
</feature>
<evidence type="ECO:0000313" key="3">
    <source>
        <dbReference type="Proteomes" id="UP001386955"/>
    </source>
</evidence>
<feature type="region of interest" description="Disordered" evidence="1">
    <location>
        <begin position="76"/>
        <end position="119"/>
    </location>
</feature>
<feature type="region of interest" description="Disordered" evidence="1">
    <location>
        <begin position="1"/>
        <end position="29"/>
    </location>
</feature>
<dbReference type="EMBL" id="JAYMYS010000002">
    <property type="protein sequence ID" value="KAK7405889.1"/>
    <property type="molecule type" value="Genomic_DNA"/>
</dbReference>
<name>A0AAN9ST63_PSOTE</name>